<dbReference type="InterPro" id="IPR011674">
    <property type="entry name" value="DUF1616"/>
</dbReference>
<feature type="compositionally biased region" description="Acidic residues" evidence="1">
    <location>
        <begin position="359"/>
        <end position="512"/>
    </location>
</feature>
<dbReference type="EMBL" id="AOHX01000002">
    <property type="protein sequence ID" value="ELY49382.1"/>
    <property type="molecule type" value="Genomic_DNA"/>
</dbReference>
<evidence type="ECO:0000313" key="5">
    <source>
        <dbReference type="Proteomes" id="UP000011661"/>
    </source>
</evidence>
<dbReference type="eggNOG" id="arCOG02884">
    <property type="taxonomic scope" value="Archaea"/>
</dbReference>
<keyword evidence="2" id="KW-0472">Membrane</keyword>
<feature type="transmembrane region" description="Helical" evidence="2">
    <location>
        <begin position="116"/>
        <end position="140"/>
    </location>
</feature>
<keyword evidence="2" id="KW-0812">Transmembrane</keyword>
<comment type="caution">
    <text evidence="4">The sequence shown here is derived from an EMBL/GenBank/DDBJ whole genome shotgun (WGS) entry which is preliminary data.</text>
</comment>
<dbReference type="Proteomes" id="UP000011661">
    <property type="component" value="Unassembled WGS sequence"/>
</dbReference>
<reference evidence="4 5" key="1">
    <citation type="journal article" date="2014" name="PLoS Genet.">
        <title>Phylogenetically driven sequencing of extremely halophilic archaea reveals strategies for static and dynamic osmo-response.</title>
        <authorList>
            <person name="Becker E.A."/>
            <person name="Seitzer P.M."/>
            <person name="Tritt A."/>
            <person name="Larsen D."/>
            <person name="Krusor M."/>
            <person name="Yao A.I."/>
            <person name="Wu D."/>
            <person name="Madern D."/>
            <person name="Eisen J.A."/>
            <person name="Darling A.E."/>
            <person name="Facciotti M.T."/>
        </authorList>
    </citation>
    <scope>NUCLEOTIDE SEQUENCE [LARGE SCALE GENOMIC DNA]</scope>
    <source>
        <strain evidence="4 5">JCM 14089</strain>
    </source>
</reference>
<sequence length="512" mass="54536">MFEPVDRPITDGYMKDILTRTFRPFVAADTETTHLRDRIPIDLVGVTGFVVIAAVLLAVVDVSSPVVRATVGIPLLFLAPGYVTVAALFPRASPVDPMQSTLLIGQTRDVTDVERAALAFGMSVALLPLLGLLITALSWAFTTTTVVGTVSGFVLAGVVIATGRRTRQPVHERYQFRLGRKLGAVRAAIFGTGSTVHTVVNLVLVFSLLLALTSVGYALVAPQQQGEQYTSLQLLTENESGELVAGGSPGAVEPDEPISFTTAIENQEEQEMEYTVVIQEQWLEDGSVFDRTEVQRTDHRVSAGDTLTTDRDVTPNAESGTVRIAVLLYETDDVPETPTTDNAYRYGYLWIDVTPDGELASDDGAEDSDDADTDDGDADDVDEDDDADADDGEADDADGDDDADADDGEADDADEDDDADADDDGADDADEDDDADADDDGTDDADEDDDADADDDGTDDADEDDDADADDDGADDTDEDDDADADDGSDDADEDSDADSDADEDDDTDEDD</sequence>
<feature type="region of interest" description="Disordered" evidence="1">
    <location>
        <begin position="357"/>
        <end position="512"/>
    </location>
</feature>
<dbReference type="PATRIC" id="fig|1230460.4.peg.90"/>
<dbReference type="STRING" id="1230460.C495_00415"/>
<keyword evidence="5" id="KW-1185">Reference proteome</keyword>
<keyword evidence="2" id="KW-1133">Transmembrane helix</keyword>
<feature type="domain" description="DUF1616" evidence="3">
    <location>
        <begin position="46"/>
        <end position="352"/>
    </location>
</feature>
<evidence type="ECO:0000256" key="2">
    <source>
        <dbReference type="SAM" id="Phobius"/>
    </source>
</evidence>
<proteinExistence type="predicted"/>
<feature type="transmembrane region" description="Helical" evidence="2">
    <location>
        <begin position="184"/>
        <end position="212"/>
    </location>
</feature>
<feature type="transmembrane region" description="Helical" evidence="2">
    <location>
        <begin position="146"/>
        <end position="163"/>
    </location>
</feature>
<evidence type="ECO:0000313" key="4">
    <source>
        <dbReference type="EMBL" id="ELY49382.1"/>
    </source>
</evidence>
<protein>
    <recommendedName>
        <fullName evidence="3">DUF1616 domain-containing protein</fullName>
    </recommendedName>
</protein>
<gene>
    <name evidence="4" type="ORF">C495_00415</name>
</gene>
<dbReference type="Gene3D" id="2.60.40.10">
    <property type="entry name" value="Immunoglobulins"/>
    <property type="match status" value="1"/>
</dbReference>
<name>L9WJ24_9EURY</name>
<feature type="transmembrane region" description="Helical" evidence="2">
    <location>
        <begin position="66"/>
        <end position="89"/>
    </location>
</feature>
<dbReference type="AlphaFoldDB" id="L9WJ24"/>
<feature type="transmembrane region" description="Helical" evidence="2">
    <location>
        <begin position="41"/>
        <end position="60"/>
    </location>
</feature>
<dbReference type="Pfam" id="PF07760">
    <property type="entry name" value="DUF1616"/>
    <property type="match status" value="1"/>
</dbReference>
<accession>L9WJ24</accession>
<evidence type="ECO:0000259" key="3">
    <source>
        <dbReference type="Pfam" id="PF07760"/>
    </source>
</evidence>
<organism evidence="4 5">
    <name type="scientific">Natronorubrum sulfidifaciens JCM 14089</name>
    <dbReference type="NCBI Taxonomy" id="1230460"/>
    <lineage>
        <taxon>Archaea</taxon>
        <taxon>Methanobacteriati</taxon>
        <taxon>Methanobacteriota</taxon>
        <taxon>Stenosarchaea group</taxon>
        <taxon>Halobacteria</taxon>
        <taxon>Halobacteriales</taxon>
        <taxon>Natrialbaceae</taxon>
        <taxon>Natronorubrum</taxon>
    </lineage>
</organism>
<evidence type="ECO:0000256" key="1">
    <source>
        <dbReference type="SAM" id="MobiDB-lite"/>
    </source>
</evidence>
<dbReference type="InterPro" id="IPR013783">
    <property type="entry name" value="Ig-like_fold"/>
</dbReference>